<dbReference type="PIRSF" id="PIRSF012702">
    <property type="entry name" value="UCP012702"/>
    <property type="match status" value="1"/>
</dbReference>
<feature type="domain" description="Microcystin LR degradation protein MlrC C-terminal" evidence="2">
    <location>
        <begin position="301"/>
        <end position="479"/>
    </location>
</feature>
<evidence type="ECO:0000313" key="5">
    <source>
        <dbReference type="Proteomes" id="UP000638648"/>
    </source>
</evidence>
<feature type="region of interest" description="Disordered" evidence="1">
    <location>
        <begin position="380"/>
        <end position="399"/>
    </location>
</feature>
<comment type="caution">
    <text evidence="4">The sequence shown here is derived from an EMBL/GenBank/DDBJ whole genome shotgun (WGS) entry which is preliminary data.</text>
</comment>
<dbReference type="InterPro" id="IPR010799">
    <property type="entry name" value="MlrC_C"/>
</dbReference>
<gene>
    <name evidence="4" type="ORF">HEB94_005443</name>
</gene>
<dbReference type="InterPro" id="IPR009197">
    <property type="entry name" value="MlrC"/>
</dbReference>
<reference evidence="4" key="1">
    <citation type="submission" date="2020-10" db="EMBL/GenBank/DDBJ databases">
        <title>Sequencing the genomes of 1000 actinobacteria strains.</title>
        <authorList>
            <person name="Klenk H.-P."/>
        </authorList>
    </citation>
    <scope>NUCLEOTIDE SEQUENCE</scope>
    <source>
        <strain evidence="4">DSM 45354</strain>
    </source>
</reference>
<name>A0A927RDX3_9ACTN</name>
<evidence type="ECO:0000259" key="3">
    <source>
        <dbReference type="Pfam" id="PF07364"/>
    </source>
</evidence>
<keyword evidence="5" id="KW-1185">Reference proteome</keyword>
<dbReference type="AlphaFoldDB" id="A0A927RDX3"/>
<evidence type="ECO:0000259" key="2">
    <source>
        <dbReference type="Pfam" id="PF07171"/>
    </source>
</evidence>
<proteinExistence type="predicted"/>
<dbReference type="RefSeq" id="WP_192752348.1">
    <property type="nucleotide sequence ID" value="NZ_BAABJL010000029.1"/>
</dbReference>
<dbReference type="Proteomes" id="UP000638648">
    <property type="component" value="Unassembled WGS sequence"/>
</dbReference>
<evidence type="ECO:0000313" key="4">
    <source>
        <dbReference type="EMBL" id="MBE1608595.1"/>
    </source>
</evidence>
<organism evidence="4 5">
    <name type="scientific">Actinopolymorpha pittospori</name>
    <dbReference type="NCBI Taxonomy" id="648752"/>
    <lineage>
        <taxon>Bacteria</taxon>
        <taxon>Bacillati</taxon>
        <taxon>Actinomycetota</taxon>
        <taxon>Actinomycetes</taxon>
        <taxon>Propionibacteriales</taxon>
        <taxon>Actinopolymorphaceae</taxon>
        <taxon>Actinopolymorpha</taxon>
    </lineage>
</organism>
<accession>A0A927RDX3</accession>
<protein>
    <submittedName>
        <fullName evidence="4">Microcystin degradation protein MlrC</fullName>
    </submittedName>
</protein>
<evidence type="ECO:0000256" key="1">
    <source>
        <dbReference type="SAM" id="MobiDB-lite"/>
    </source>
</evidence>
<dbReference type="EMBL" id="JADBEM010000001">
    <property type="protein sequence ID" value="MBE1608595.1"/>
    <property type="molecule type" value="Genomic_DNA"/>
</dbReference>
<sequence length="496" mass="52666">MRLAVLGFSHEANTFAPVPATLDQWRRAGILEGERIRDVYEASRTSVAGFLAYGAEAHGVELIPLVYARITPMGPSTSEAHEHLVTRMVASLVDRGPWDGVLLPIHGAAVAEGCPDADGDLIRRVRGIVGPDVPIGATLDLHANVSRTMVDHLDVVTVYQTNPHVDAYEQALACARLLGRTIRAEIRPRLALVTPPLAVTIVRQGTDDEPMASLLAVARSEEARPGVLSVSVVEGFPYADVPEMGMSFLAVADRDDAIARAAADRVARAAWEMRAEFVGEAVPVDEALFRAAAALAGPVVLLDIGDNVGGGSPGDSTHILHAARRLGVRGLAQLLTDPVAVSRCAEAGVGGRVSLDVGGRTDDRHGTPLAVTGVVTAVTDGRFEDPTPTHGGVRSYDMGPTAGLRTDDGFDLVLTSVAEATHSQEQFRLVGVEPRECPVIVAKGVHSPRAGFEPIAAELIQVATPGSTSADLSTFRYARRRRPMFPFEPTTQWSAR</sequence>
<feature type="domain" description="Microcystin LR degradation protein MlrC N-terminal" evidence="3">
    <location>
        <begin position="2"/>
        <end position="291"/>
    </location>
</feature>
<dbReference type="Pfam" id="PF07364">
    <property type="entry name" value="DUF1485"/>
    <property type="match status" value="1"/>
</dbReference>
<dbReference type="InterPro" id="IPR015995">
    <property type="entry name" value="MlrC_N"/>
</dbReference>
<dbReference type="Pfam" id="PF07171">
    <property type="entry name" value="MlrC_C"/>
    <property type="match status" value="1"/>
</dbReference>